<dbReference type="InterPro" id="IPR001085">
    <property type="entry name" value="Ser_HO-MeTrfase"/>
</dbReference>
<dbReference type="OrthoDB" id="10265628at2759"/>
<dbReference type="GO" id="GO:0032259">
    <property type="term" value="P:methylation"/>
    <property type="evidence" value="ECO:0007669"/>
    <property type="project" value="UniProtKB-KW"/>
</dbReference>
<dbReference type="STRING" id="1537102.L0AXB2"/>
<dbReference type="NCBIfam" id="NF000586">
    <property type="entry name" value="PRK00011.1"/>
    <property type="match status" value="1"/>
</dbReference>
<dbReference type="KEGG" id="beq:BEWA_030580"/>
<name>L0AXB2_THEEQ</name>
<proteinExistence type="inferred from homology"/>
<evidence type="ECO:0000256" key="5">
    <source>
        <dbReference type="ARBA" id="ARBA00022679"/>
    </source>
</evidence>
<evidence type="ECO:0000256" key="3">
    <source>
        <dbReference type="ARBA" id="ARBA00006376"/>
    </source>
</evidence>
<keyword evidence="11" id="KW-1185">Reference proteome</keyword>
<dbReference type="PANTHER" id="PTHR11680">
    <property type="entry name" value="SERINE HYDROXYMETHYLTRANSFERASE"/>
    <property type="match status" value="1"/>
</dbReference>
<evidence type="ECO:0000256" key="2">
    <source>
        <dbReference type="ARBA" id="ARBA00004777"/>
    </source>
</evidence>
<keyword evidence="6 7" id="KW-0663">Pyridoxal phosphate</keyword>
<dbReference type="Pfam" id="PF00464">
    <property type="entry name" value="SHMT"/>
    <property type="match status" value="1"/>
</dbReference>
<dbReference type="AlphaFoldDB" id="L0AXB2"/>
<accession>L0AXB2</accession>
<dbReference type="VEuPathDB" id="PiroplasmaDB:BEWA_030580"/>
<dbReference type="GO" id="GO:0035999">
    <property type="term" value="P:tetrahydrofolate interconversion"/>
    <property type="evidence" value="ECO:0007669"/>
    <property type="project" value="UniProtKB-UniPathway"/>
</dbReference>
<comment type="similarity">
    <text evidence="3 8">Belongs to the SHMT family.</text>
</comment>
<dbReference type="UniPathway" id="UPA00193"/>
<evidence type="ECO:0000313" key="10">
    <source>
        <dbReference type="EMBL" id="AFZ80205.1"/>
    </source>
</evidence>
<dbReference type="SUPFAM" id="SSF53383">
    <property type="entry name" value="PLP-dependent transferases"/>
    <property type="match status" value="1"/>
</dbReference>
<feature type="domain" description="Serine hydroxymethyltransferase-like" evidence="9">
    <location>
        <begin position="61"/>
        <end position="448"/>
    </location>
</feature>
<feature type="modified residue" description="N6-(pyridoxal phosphate)lysine" evidence="7">
    <location>
        <position position="292"/>
    </location>
</feature>
<evidence type="ECO:0000256" key="1">
    <source>
        <dbReference type="ARBA" id="ARBA00001933"/>
    </source>
</evidence>
<dbReference type="GO" id="GO:0004372">
    <property type="term" value="F:glycine hydroxymethyltransferase activity"/>
    <property type="evidence" value="ECO:0007669"/>
    <property type="project" value="UniProtKB-EC"/>
</dbReference>
<dbReference type="EC" id="2.1.2.1" evidence="8"/>
<dbReference type="PROSITE" id="PS00096">
    <property type="entry name" value="SHMT"/>
    <property type="match status" value="1"/>
</dbReference>
<protein>
    <recommendedName>
        <fullName evidence="8">Serine hydroxymethyltransferase</fullName>
        <ecNumber evidence="8">2.1.2.1</ecNumber>
    </recommendedName>
</protein>
<dbReference type="GO" id="GO:0030170">
    <property type="term" value="F:pyridoxal phosphate binding"/>
    <property type="evidence" value="ECO:0007669"/>
    <property type="project" value="InterPro"/>
</dbReference>
<gene>
    <name evidence="10" type="ORF">BEWA_030580</name>
</gene>
<evidence type="ECO:0000259" key="9">
    <source>
        <dbReference type="Pfam" id="PF00464"/>
    </source>
</evidence>
<keyword evidence="4 8" id="KW-0554">One-carbon metabolism</keyword>
<dbReference type="GeneID" id="15806763"/>
<dbReference type="PIRSF" id="PIRSF000412">
    <property type="entry name" value="SHMT"/>
    <property type="match status" value="1"/>
</dbReference>
<dbReference type="RefSeq" id="XP_004829871.1">
    <property type="nucleotide sequence ID" value="XM_004829814.1"/>
</dbReference>
<dbReference type="InterPro" id="IPR019798">
    <property type="entry name" value="Ser_HO-MeTrfase_PLP_BS"/>
</dbReference>
<keyword evidence="5 8" id="KW-0808">Transferase</keyword>
<evidence type="ECO:0000256" key="7">
    <source>
        <dbReference type="PIRSR" id="PIRSR000412-50"/>
    </source>
</evidence>
<evidence type="ECO:0000313" key="11">
    <source>
        <dbReference type="Proteomes" id="UP000031512"/>
    </source>
</evidence>
<reference evidence="10 11" key="1">
    <citation type="journal article" date="2012" name="BMC Genomics">
        <title>Comparative genomic analysis and phylogenetic position of Theileria equi.</title>
        <authorList>
            <person name="Kappmeyer L.S."/>
            <person name="Thiagarajan M."/>
            <person name="Herndon D.R."/>
            <person name="Ramsay J.D."/>
            <person name="Caler E."/>
            <person name="Djikeng A."/>
            <person name="Gillespie J.J."/>
            <person name="Lau A.O."/>
            <person name="Roalson E.H."/>
            <person name="Silva J.C."/>
            <person name="Silva M.G."/>
            <person name="Suarez C.E."/>
            <person name="Ueti M.W."/>
            <person name="Nene V.M."/>
            <person name="Mealey R.H."/>
            <person name="Knowles D.P."/>
            <person name="Brayton K.A."/>
        </authorList>
    </citation>
    <scope>NUCLEOTIDE SEQUENCE [LARGE SCALE GENOMIC DNA]</scope>
    <source>
        <strain evidence="10 11">WA</strain>
    </source>
</reference>
<sequence length="501" mass="55223">MFCKTVHIFEATLLVCIVSIFCINNSRLSSSFILSRCDSPRGTHSLKMTERRLPLQDELPLKEADPEIYNIIQLESHRQQTSIELIASENFVSRACMEALGSILTNKYSEGYPGKRYYGACHYYDQIESLCMKRALQVFGLDPEEWGVNVQPLSGSPANLAVYTGLLQPHDKIMGLSLMAGGHLTHGFYTGQKKISASSIFFTSLSYTLDPETGLINYNEVERLAQLYCPKLIIAGASTYTRHIDYKRFREIADSVGAYLMADIAHIAGFVSVGLHPSPFEYCHVVTSTTHKTMKGPRAGIIFYNKKLTPDISEQINSAVFPTIQGGPHNNAIAAFAVQLNQMLKPEWKEYVTGILNNSRALSDELQKRGVSVATGGTDNHTVIVNLKPFGITGSKAELVCEKVNIAISKSTVVGDKSSLNPSGIRLGTQAMTARGAIPEDMAFIAECVLKVVGICTRLQEEFGKKLVDFKKGLDGDAEIAELRKTVEEWAARFPHVSLPL</sequence>
<dbReference type="InterPro" id="IPR015424">
    <property type="entry name" value="PyrdxlP-dep_Trfase"/>
</dbReference>
<evidence type="ECO:0000256" key="8">
    <source>
        <dbReference type="RuleBase" id="RU000585"/>
    </source>
</evidence>
<comment type="function">
    <text evidence="8">Interconversion of serine and glycine.</text>
</comment>
<organism evidence="10 11">
    <name type="scientific">Theileria equi strain WA</name>
    <dbReference type="NCBI Taxonomy" id="1537102"/>
    <lineage>
        <taxon>Eukaryota</taxon>
        <taxon>Sar</taxon>
        <taxon>Alveolata</taxon>
        <taxon>Apicomplexa</taxon>
        <taxon>Aconoidasida</taxon>
        <taxon>Piroplasmida</taxon>
        <taxon>Theileriidae</taxon>
        <taxon>Theileria</taxon>
    </lineage>
</organism>
<comment type="catalytic activity">
    <reaction evidence="8">
        <text>(6R)-5,10-methylene-5,6,7,8-tetrahydrofolate + glycine + H2O = (6S)-5,6,7,8-tetrahydrofolate + L-serine</text>
        <dbReference type="Rhea" id="RHEA:15481"/>
        <dbReference type="ChEBI" id="CHEBI:15377"/>
        <dbReference type="ChEBI" id="CHEBI:15636"/>
        <dbReference type="ChEBI" id="CHEBI:33384"/>
        <dbReference type="ChEBI" id="CHEBI:57305"/>
        <dbReference type="ChEBI" id="CHEBI:57453"/>
        <dbReference type="EC" id="2.1.2.1"/>
    </reaction>
</comment>
<dbReference type="eggNOG" id="KOG2467">
    <property type="taxonomic scope" value="Eukaryota"/>
</dbReference>
<dbReference type="FunFam" id="3.40.640.10:FF:000097">
    <property type="entry name" value="Serine hydroxymethyltransferase"/>
    <property type="match status" value="1"/>
</dbReference>
<dbReference type="Gene3D" id="3.90.1150.10">
    <property type="entry name" value="Aspartate Aminotransferase, domain 1"/>
    <property type="match status" value="1"/>
</dbReference>
<dbReference type="EMBL" id="CP001669">
    <property type="protein sequence ID" value="AFZ80205.1"/>
    <property type="molecule type" value="Genomic_DNA"/>
</dbReference>
<dbReference type="Proteomes" id="UP000031512">
    <property type="component" value="Chromosome 1"/>
</dbReference>
<dbReference type="InterPro" id="IPR015422">
    <property type="entry name" value="PyrdxlP-dep_Trfase_small"/>
</dbReference>
<comment type="pathway">
    <text evidence="2 8">One-carbon metabolism; tetrahydrofolate interconversion.</text>
</comment>
<dbReference type="CDD" id="cd00378">
    <property type="entry name" value="SHMT"/>
    <property type="match status" value="1"/>
</dbReference>
<evidence type="ECO:0000256" key="4">
    <source>
        <dbReference type="ARBA" id="ARBA00022563"/>
    </source>
</evidence>
<dbReference type="HAMAP" id="MF_00051">
    <property type="entry name" value="SHMT"/>
    <property type="match status" value="1"/>
</dbReference>
<dbReference type="InterPro" id="IPR049943">
    <property type="entry name" value="Ser_HO-MeTrfase-like"/>
</dbReference>
<dbReference type="GO" id="GO:0005739">
    <property type="term" value="C:mitochondrion"/>
    <property type="evidence" value="ECO:0007669"/>
    <property type="project" value="TreeGrafter"/>
</dbReference>
<dbReference type="GO" id="GO:0019264">
    <property type="term" value="P:glycine biosynthetic process from serine"/>
    <property type="evidence" value="ECO:0007669"/>
    <property type="project" value="InterPro"/>
</dbReference>
<dbReference type="GO" id="GO:0008168">
    <property type="term" value="F:methyltransferase activity"/>
    <property type="evidence" value="ECO:0007669"/>
    <property type="project" value="UniProtKB-KW"/>
</dbReference>
<keyword evidence="10" id="KW-0489">Methyltransferase</keyword>
<evidence type="ECO:0000256" key="6">
    <source>
        <dbReference type="ARBA" id="ARBA00022898"/>
    </source>
</evidence>
<dbReference type="InterPro" id="IPR015421">
    <property type="entry name" value="PyrdxlP-dep_Trfase_major"/>
</dbReference>
<dbReference type="InterPro" id="IPR039429">
    <property type="entry name" value="SHMT-like_dom"/>
</dbReference>
<dbReference type="Gene3D" id="3.40.640.10">
    <property type="entry name" value="Type I PLP-dependent aspartate aminotransferase-like (Major domain)"/>
    <property type="match status" value="1"/>
</dbReference>
<comment type="cofactor">
    <cofactor evidence="1 7 8">
        <name>pyridoxal 5'-phosphate</name>
        <dbReference type="ChEBI" id="CHEBI:597326"/>
    </cofactor>
</comment>
<dbReference type="PANTHER" id="PTHR11680:SF35">
    <property type="entry name" value="SERINE HYDROXYMETHYLTRANSFERASE 1"/>
    <property type="match status" value="1"/>
</dbReference>